<organism evidence="1 2">
    <name type="scientific">Stappia sediminis</name>
    <dbReference type="NCBI Taxonomy" id="2692190"/>
    <lineage>
        <taxon>Bacteria</taxon>
        <taxon>Pseudomonadati</taxon>
        <taxon>Pseudomonadota</taxon>
        <taxon>Alphaproteobacteria</taxon>
        <taxon>Hyphomicrobiales</taxon>
        <taxon>Stappiaceae</taxon>
        <taxon>Stappia</taxon>
    </lineage>
</organism>
<dbReference type="EMBL" id="WUMV01000001">
    <property type="protein sequence ID" value="MXN63650.1"/>
    <property type="molecule type" value="Genomic_DNA"/>
</dbReference>
<name>A0A7X3LRB9_9HYPH</name>
<dbReference type="RefSeq" id="WP_160773891.1">
    <property type="nucleotide sequence ID" value="NZ_WUMV01000001.1"/>
</dbReference>
<proteinExistence type="predicted"/>
<reference evidence="1 2" key="1">
    <citation type="submission" date="2019-12" db="EMBL/GenBank/DDBJ databases">
        <authorList>
            <person name="Li M."/>
        </authorList>
    </citation>
    <scope>NUCLEOTIDE SEQUENCE [LARGE SCALE GENOMIC DNA]</scope>
    <source>
        <strain evidence="1 2">GBMRC 2046</strain>
    </source>
</reference>
<dbReference type="AlphaFoldDB" id="A0A7X3LRB9"/>
<evidence type="ECO:0000313" key="1">
    <source>
        <dbReference type="EMBL" id="MXN63650.1"/>
    </source>
</evidence>
<accession>A0A7X3LRB9</accession>
<gene>
    <name evidence="1" type="ORF">GR183_01935</name>
</gene>
<protein>
    <submittedName>
        <fullName evidence="1">Uncharacterized protein</fullName>
    </submittedName>
</protein>
<dbReference type="Proteomes" id="UP000433101">
    <property type="component" value="Unassembled WGS sequence"/>
</dbReference>
<evidence type="ECO:0000313" key="2">
    <source>
        <dbReference type="Proteomes" id="UP000433101"/>
    </source>
</evidence>
<sequence>MRQYCSRQRRAENERLANNPFTPATYIPLKGNHEDCLLRFLVDPAANAYWLTFGDTQTINSYGISVSD</sequence>
<keyword evidence="2" id="KW-1185">Reference proteome</keyword>
<comment type="caution">
    <text evidence="1">The sequence shown here is derived from an EMBL/GenBank/DDBJ whole genome shotgun (WGS) entry which is preliminary data.</text>
</comment>